<sequence>MSDSEQYRERSQFIKNVKASMDIDKINEARIAIFGDAESSRRTREKQASAEITRDPDDHDAEAIALITSSNETTDSLAAAFISKIIPYYAAPPKSSQNPEIARQVEQMKVTLEGLLVSEDKRKELNDVLHKMSMSYHEKSGTITFEDKVRNLGFSPAYNDEWRLEDLNIGIRKWLLQSAEFSREIRERRAE</sequence>
<dbReference type="Proteomes" id="UP000308133">
    <property type="component" value="Unassembled WGS sequence"/>
</dbReference>
<feature type="region of interest" description="Disordered" evidence="1">
    <location>
        <begin position="36"/>
        <end position="57"/>
    </location>
</feature>
<evidence type="ECO:0000313" key="2">
    <source>
        <dbReference type="EMBL" id="TKX20771.1"/>
    </source>
</evidence>
<evidence type="ECO:0000313" key="3">
    <source>
        <dbReference type="Proteomes" id="UP000308133"/>
    </source>
</evidence>
<accession>A0A4U7AVM1</accession>
<protein>
    <submittedName>
        <fullName evidence="2">Uncharacterized protein</fullName>
    </submittedName>
</protein>
<organism evidence="2 3">
    <name type="scientific">Elsinoe australis</name>
    <dbReference type="NCBI Taxonomy" id="40998"/>
    <lineage>
        <taxon>Eukaryota</taxon>
        <taxon>Fungi</taxon>
        <taxon>Dikarya</taxon>
        <taxon>Ascomycota</taxon>
        <taxon>Pezizomycotina</taxon>
        <taxon>Dothideomycetes</taxon>
        <taxon>Dothideomycetidae</taxon>
        <taxon>Myriangiales</taxon>
        <taxon>Elsinoaceae</taxon>
        <taxon>Elsinoe</taxon>
    </lineage>
</organism>
<proteinExistence type="predicted"/>
<comment type="caution">
    <text evidence="2">The sequence shown here is derived from an EMBL/GenBank/DDBJ whole genome shotgun (WGS) entry which is preliminary data.</text>
</comment>
<name>A0A4U7AVM1_9PEZI</name>
<dbReference type="EMBL" id="PTQR01000086">
    <property type="protein sequence ID" value="TKX20771.1"/>
    <property type="molecule type" value="Genomic_DNA"/>
</dbReference>
<evidence type="ECO:0000256" key="1">
    <source>
        <dbReference type="SAM" id="MobiDB-lite"/>
    </source>
</evidence>
<dbReference type="AlphaFoldDB" id="A0A4U7AVM1"/>
<reference evidence="2 3" key="1">
    <citation type="submission" date="2018-02" db="EMBL/GenBank/DDBJ databases">
        <title>Draft genome sequences of Elsinoe sp., causing black scab on jojoba.</title>
        <authorList>
            <person name="Stodart B."/>
            <person name="Jeffress S."/>
            <person name="Ash G."/>
            <person name="Arun Chinnappa K."/>
        </authorList>
    </citation>
    <scope>NUCLEOTIDE SEQUENCE [LARGE SCALE GENOMIC DNA]</scope>
    <source>
        <strain evidence="2 3">Hillstone_2</strain>
    </source>
</reference>
<gene>
    <name evidence="2" type="ORF">C1H76_7159</name>
</gene>
<feature type="compositionally biased region" description="Basic and acidic residues" evidence="1">
    <location>
        <begin position="38"/>
        <end position="57"/>
    </location>
</feature>